<evidence type="ECO:0000256" key="2">
    <source>
        <dbReference type="SAM" id="SignalP"/>
    </source>
</evidence>
<organism evidence="3 4">
    <name type="scientific">Albidovulum sediminis</name>
    <dbReference type="NCBI Taxonomy" id="3066345"/>
    <lineage>
        <taxon>Bacteria</taxon>
        <taxon>Pseudomonadati</taxon>
        <taxon>Pseudomonadota</taxon>
        <taxon>Alphaproteobacteria</taxon>
        <taxon>Rhodobacterales</taxon>
        <taxon>Paracoccaceae</taxon>
        <taxon>Albidovulum</taxon>
    </lineage>
</organism>
<evidence type="ECO:0000256" key="1">
    <source>
        <dbReference type="SAM" id="MobiDB-lite"/>
    </source>
</evidence>
<feature type="signal peptide" evidence="2">
    <location>
        <begin position="1"/>
        <end position="19"/>
    </location>
</feature>
<evidence type="ECO:0000313" key="3">
    <source>
        <dbReference type="EMBL" id="MCT8331692.1"/>
    </source>
</evidence>
<dbReference type="Proteomes" id="UP001205601">
    <property type="component" value="Unassembled WGS sequence"/>
</dbReference>
<feature type="region of interest" description="Disordered" evidence="1">
    <location>
        <begin position="123"/>
        <end position="187"/>
    </location>
</feature>
<dbReference type="RefSeq" id="WP_261497600.1">
    <property type="nucleotide sequence ID" value="NZ_JAOCQF010000006.1"/>
</dbReference>
<sequence length="783" mass="81811">MKGAWACLVVALACVPAQAETVSVRSGEHDGFTRIVVDLPEGTGWALGRSDAGYELRLDRRDVEFDLRRAFAPIPRDRIADMVPAPGGGRLTFVVTCECHAAAFATASGGVAVDVRTGPPGPGAAYERPLAPFPDPVQEGARPSLLPTLEAGDAAPPTPASLPATDGKGQPDGSPAAPARVASDGYSGPAVNPVQILPLGRSSPLSDASLGGARHAFAPARSDRLEDLKTEAQFLLLEQLSRAASQGLVNVDLSLPAATGTGQGADKSIADPSPLPDKPATAEPLRVRTSVEAVPDGAGDSPAQTAEGETCPPESSFALASWANDEAPVSQIAGARRALLGEFDEPDPEAIRTLARLYIALSMGPEAMATLRAFDQEDEILFAMARILEGQAVDHPEIFARFADCRGPVALWSALAAPDAGAVPVFDTEAILRTFQSYPDAVRRALAPDLATFFLQRGENEAVRILSNAMTRTIPENLAVADLIEARLAQVDGRPEPDPAVDALALSNDPLAPEATLSAIERRLAAGQVVPERLASHAEALAAANAGTPASAELAAAAALSWASLSAFAQAQETLDRALRDLGPEHRVRVLTRYAGMLTEKADDASFLAQVFSRRDWMVAATIGARGSLQVARRLSDLGFDTEAVSLAGDSVASEETAQLFVARGYLALGLPATGASSLSALRAEALVVQARAAERAGRTEEAVDGLAAAGMQEEASMTAWRAGMWTRAEALGSGVRRRALELARPPETRADEATPLAAAQALIERSRDLRGVFEEVLAKQGS</sequence>
<keyword evidence="2" id="KW-0732">Signal</keyword>
<keyword evidence="4" id="KW-1185">Reference proteome</keyword>
<protein>
    <submittedName>
        <fullName evidence="3">Uncharacterized protein</fullName>
    </submittedName>
</protein>
<comment type="caution">
    <text evidence="3">The sequence shown here is derived from an EMBL/GenBank/DDBJ whole genome shotgun (WGS) entry which is preliminary data.</text>
</comment>
<feature type="region of interest" description="Disordered" evidence="1">
    <location>
        <begin position="257"/>
        <end position="315"/>
    </location>
</feature>
<name>A0ABT2NRY6_9RHOB</name>
<evidence type="ECO:0000313" key="4">
    <source>
        <dbReference type="Proteomes" id="UP001205601"/>
    </source>
</evidence>
<dbReference type="EMBL" id="JAOCQF010000006">
    <property type="protein sequence ID" value="MCT8331692.1"/>
    <property type="molecule type" value="Genomic_DNA"/>
</dbReference>
<gene>
    <name evidence="3" type="ORF">N5I32_19425</name>
</gene>
<feature type="chain" id="PRO_5045721012" evidence="2">
    <location>
        <begin position="20"/>
        <end position="783"/>
    </location>
</feature>
<accession>A0ABT2NRY6</accession>
<proteinExistence type="predicted"/>
<reference evidence="4" key="1">
    <citation type="submission" date="2023-07" db="EMBL/GenBank/DDBJ databases">
        <title>Defluviimonas sediminis sp. nov., isolated from mangrove sediment.</title>
        <authorList>
            <person name="Liu L."/>
            <person name="Li J."/>
            <person name="Huang Y."/>
            <person name="Pan J."/>
            <person name="Li M."/>
        </authorList>
    </citation>
    <scope>NUCLEOTIDE SEQUENCE [LARGE SCALE GENOMIC DNA]</scope>
    <source>
        <strain evidence="4">FT324</strain>
    </source>
</reference>